<accession>A0A520KUK5</accession>
<dbReference type="AlphaFoldDB" id="A0A520KUK5"/>
<name>A0A520KUK5_9EURY</name>
<gene>
    <name evidence="1" type="ORF">EF807_08340</name>
</gene>
<dbReference type="Proteomes" id="UP000320766">
    <property type="component" value="Unassembled WGS sequence"/>
</dbReference>
<dbReference type="EMBL" id="RXIL01000157">
    <property type="protein sequence ID" value="RZN66574.1"/>
    <property type="molecule type" value="Genomic_DNA"/>
</dbReference>
<proteinExistence type="predicted"/>
<dbReference type="InterPro" id="IPR036071">
    <property type="entry name" value="AMMECR1_dom_sf"/>
</dbReference>
<evidence type="ECO:0000313" key="1">
    <source>
        <dbReference type="EMBL" id="RZN66574.1"/>
    </source>
</evidence>
<organism evidence="1 2">
    <name type="scientific">Candidatus Methanolliviera hydrocarbonicum</name>
    <dbReference type="NCBI Taxonomy" id="2491085"/>
    <lineage>
        <taxon>Archaea</taxon>
        <taxon>Methanobacteriati</taxon>
        <taxon>Methanobacteriota</taxon>
        <taxon>Candidatus Methanoliparia</taxon>
        <taxon>Candidatus Methanoliparales</taxon>
        <taxon>Candidatus Methanollivieraceae</taxon>
        <taxon>Candidatus Methanolliviera</taxon>
    </lineage>
</organism>
<comment type="caution">
    <text evidence="1">The sequence shown here is derived from an EMBL/GenBank/DDBJ whole genome shotgun (WGS) entry which is preliminary data.</text>
</comment>
<evidence type="ECO:0000313" key="2">
    <source>
        <dbReference type="Proteomes" id="UP000320766"/>
    </source>
</evidence>
<reference evidence="1 2" key="1">
    <citation type="journal article" date="2019" name="Nat. Microbiol.">
        <title>Wide diversity of methane and short-chain alkane metabolisms in uncultured archaea.</title>
        <authorList>
            <person name="Borrel G."/>
            <person name="Adam P.S."/>
            <person name="McKay L.J."/>
            <person name="Chen L.X."/>
            <person name="Sierra-Garcia I.N."/>
            <person name="Sieber C.M."/>
            <person name="Letourneur Q."/>
            <person name="Ghozlane A."/>
            <person name="Andersen G.L."/>
            <person name="Li W.J."/>
            <person name="Hallam S.J."/>
            <person name="Muyzer G."/>
            <person name="de Oliveira V.M."/>
            <person name="Inskeep W.P."/>
            <person name="Banfield J.F."/>
            <person name="Gribaldo S."/>
        </authorList>
    </citation>
    <scope>NUCLEOTIDE SEQUENCE [LARGE SCALE GENOMIC DNA]</scope>
    <source>
        <strain evidence="1">NM1b</strain>
    </source>
</reference>
<protein>
    <submittedName>
        <fullName evidence="1">TIGR00296 family protein</fullName>
    </submittedName>
</protein>
<dbReference type="SUPFAM" id="SSF143447">
    <property type="entry name" value="AMMECR1-like"/>
    <property type="match status" value="1"/>
</dbReference>
<sequence>PQDCWLDDSTEVYRFKGQIFEEKDGEIVEKKI</sequence>
<feature type="non-terminal residue" evidence="1">
    <location>
        <position position="1"/>
    </location>
</feature>